<dbReference type="eggNOG" id="ENOG50335JI">
    <property type="taxonomic scope" value="Bacteria"/>
</dbReference>
<dbReference type="EMBL" id="FNPG01000016">
    <property type="protein sequence ID" value="SDY39424.1"/>
    <property type="molecule type" value="Genomic_DNA"/>
</dbReference>
<keyword evidence="3" id="KW-1185">Reference proteome</keyword>
<dbReference type="Proteomes" id="UP000183918">
    <property type="component" value="Unassembled WGS sequence"/>
</dbReference>
<evidence type="ECO:0000313" key="2">
    <source>
        <dbReference type="EMBL" id="SDY39424.1"/>
    </source>
</evidence>
<feature type="transmembrane region" description="Helical" evidence="1">
    <location>
        <begin position="104"/>
        <end position="124"/>
    </location>
</feature>
<dbReference type="OrthoDB" id="2968667at2"/>
<evidence type="ECO:0000256" key="1">
    <source>
        <dbReference type="SAM" id="Phobius"/>
    </source>
</evidence>
<keyword evidence="1" id="KW-1133">Transmembrane helix</keyword>
<dbReference type="RefSeq" id="WP_074717561.1">
    <property type="nucleotide sequence ID" value="NZ_FNPG01000016.1"/>
</dbReference>
<keyword evidence="1" id="KW-0812">Transmembrane</keyword>
<proteinExistence type="predicted"/>
<accession>A0A1H3JJM1</accession>
<name>A0A1H3JJM1_9FIRM</name>
<dbReference type="STRING" id="1122142.SAMN02910414_01467"/>
<protein>
    <submittedName>
        <fullName evidence="2">Uncharacterized protein</fullName>
    </submittedName>
</protein>
<gene>
    <name evidence="2" type="ORF">SAMN02910414_01467</name>
</gene>
<sequence length="153" mass="18183">MKNKKEVTKSLFRKVDIVELGCAYIAVFFTETFICYMKNLHLNLAQREIAEQIISHKVLIELLLSLLVVVFHYQFLVRKKTEIFCRILVGDTMREMTVRYLKDCMRILGSTFLVCVLVKFVFMLDLRGSYYLLCLFMLFILISLSQVHRYEKF</sequence>
<feature type="transmembrane region" description="Helical" evidence="1">
    <location>
        <begin position="59"/>
        <end position="77"/>
    </location>
</feature>
<reference evidence="2 3" key="1">
    <citation type="submission" date="2016-10" db="EMBL/GenBank/DDBJ databases">
        <authorList>
            <person name="de Groot N.N."/>
        </authorList>
    </citation>
    <scope>NUCLEOTIDE SEQUENCE [LARGE SCALE GENOMIC DNA]</scope>
    <source>
        <strain evidence="2 3">DSM 14045</strain>
    </source>
</reference>
<keyword evidence="1" id="KW-0472">Membrane</keyword>
<feature type="transmembrane region" description="Helical" evidence="1">
    <location>
        <begin position="21"/>
        <end position="39"/>
    </location>
</feature>
<evidence type="ECO:0000313" key="3">
    <source>
        <dbReference type="Proteomes" id="UP000183918"/>
    </source>
</evidence>
<organism evidence="2 3">
    <name type="scientific">Lachnobacterium bovis DSM 14045</name>
    <dbReference type="NCBI Taxonomy" id="1122142"/>
    <lineage>
        <taxon>Bacteria</taxon>
        <taxon>Bacillati</taxon>
        <taxon>Bacillota</taxon>
        <taxon>Clostridia</taxon>
        <taxon>Lachnospirales</taxon>
        <taxon>Lachnospiraceae</taxon>
        <taxon>Lachnobacterium</taxon>
    </lineage>
</organism>
<feature type="transmembrane region" description="Helical" evidence="1">
    <location>
        <begin position="130"/>
        <end position="147"/>
    </location>
</feature>
<dbReference type="AlphaFoldDB" id="A0A1H3JJM1"/>